<dbReference type="InterPro" id="IPR024072">
    <property type="entry name" value="DHFR-like_dom_sf"/>
</dbReference>
<protein>
    <submittedName>
        <fullName evidence="3">Diaminohydroxyphosphoribosylaminopyrimidine deaminase uracil reductase (EC))</fullName>
        <ecNumber evidence="3">1.1.1.193</ecNumber>
        <ecNumber evidence="3">3.5.4.26</ecNumber>
    </submittedName>
</protein>
<dbReference type="AlphaFoldDB" id="A0A6S6SU03"/>
<dbReference type="NCBIfam" id="TIGR00326">
    <property type="entry name" value="eubact_ribD"/>
    <property type="match status" value="1"/>
</dbReference>
<proteinExistence type="predicted"/>
<feature type="domain" description="CMP/dCMP-type deaminase" evidence="2">
    <location>
        <begin position="2"/>
        <end position="150"/>
    </location>
</feature>
<dbReference type="InterPro" id="IPR002125">
    <property type="entry name" value="CMP_dCMP_dom"/>
</dbReference>
<dbReference type="GO" id="GO:0008703">
    <property type="term" value="F:5-amino-6-(5-phosphoribosylamino)uracil reductase activity"/>
    <property type="evidence" value="ECO:0007669"/>
    <property type="project" value="UniProtKB-EC"/>
</dbReference>
<dbReference type="SUPFAM" id="SSF53597">
    <property type="entry name" value="Dihydrofolate reductase-like"/>
    <property type="match status" value="1"/>
</dbReference>
<dbReference type="Gene3D" id="3.40.140.10">
    <property type="entry name" value="Cytidine Deaminase, domain 2"/>
    <property type="match status" value="1"/>
</dbReference>
<comment type="pathway">
    <text evidence="1">Cofactor biosynthesis; riboflavin biosynthesis.</text>
</comment>
<evidence type="ECO:0000259" key="2">
    <source>
        <dbReference type="PROSITE" id="PS51747"/>
    </source>
</evidence>
<dbReference type="Pfam" id="PF00383">
    <property type="entry name" value="dCMP_cyt_deam_1"/>
    <property type="match status" value="1"/>
</dbReference>
<dbReference type="Gene3D" id="3.40.430.10">
    <property type="entry name" value="Dihydrofolate Reductase, subunit A"/>
    <property type="match status" value="1"/>
</dbReference>
<dbReference type="GO" id="GO:0009231">
    <property type="term" value="P:riboflavin biosynthetic process"/>
    <property type="evidence" value="ECO:0007669"/>
    <property type="project" value="UniProtKB-UniPathway"/>
</dbReference>
<dbReference type="SUPFAM" id="SSF53927">
    <property type="entry name" value="Cytidine deaminase-like"/>
    <property type="match status" value="1"/>
</dbReference>
<dbReference type="InterPro" id="IPR004794">
    <property type="entry name" value="Eubact_RibD"/>
</dbReference>
<evidence type="ECO:0000256" key="1">
    <source>
        <dbReference type="ARBA" id="ARBA00005104"/>
    </source>
</evidence>
<dbReference type="EC" id="1.1.1.193" evidence="3"/>
<organism evidence="3">
    <name type="scientific">uncultured Sulfurovum sp</name>
    <dbReference type="NCBI Taxonomy" id="269237"/>
    <lineage>
        <taxon>Bacteria</taxon>
        <taxon>Pseudomonadati</taxon>
        <taxon>Campylobacterota</taxon>
        <taxon>Epsilonproteobacteria</taxon>
        <taxon>Campylobacterales</taxon>
        <taxon>Sulfurovaceae</taxon>
        <taxon>Sulfurovum</taxon>
        <taxon>environmental samples</taxon>
    </lineage>
</organism>
<dbReference type="PANTHER" id="PTHR11079:SF162">
    <property type="entry name" value="RIBOFLAVIN BIOSYNTHESIS PROTEIN PYRD, CHLOROPLASTIC"/>
    <property type="match status" value="1"/>
</dbReference>
<accession>A0A6S6SU03</accession>
<dbReference type="EMBL" id="CACVAX010000014">
    <property type="protein sequence ID" value="CAA6806775.1"/>
    <property type="molecule type" value="Genomic_DNA"/>
</dbReference>
<name>A0A6S6SU03_9BACT</name>
<reference evidence="3" key="1">
    <citation type="submission" date="2020-01" db="EMBL/GenBank/DDBJ databases">
        <authorList>
            <person name="Meier V. D."/>
            <person name="Meier V D."/>
        </authorList>
    </citation>
    <scope>NUCLEOTIDE SEQUENCE</scope>
    <source>
        <strain evidence="3">HLG_WM_MAG_04</strain>
    </source>
</reference>
<dbReference type="UniPathway" id="UPA00275"/>
<evidence type="ECO:0000313" key="3">
    <source>
        <dbReference type="EMBL" id="CAA6806775.1"/>
    </source>
</evidence>
<sequence>MNSNEIYMQQALKKAWEYQLRTYPNPAVGALVLYRNEIIALEAHQKAGTSHAEVLALLEAYKFLSKKELDFDRFDSKKAHEFLYTLPSNYFKECTIFVTLEPCSHVGRTPSCASLLAQLKPKKVVIATLDPIVGHDGGIKRLEEVGIEVEVGICEKEALELLEPFLIWQERAFVLFKIAQTSNGKIGGGYLSSKESLTHVHQLRAVCSEMLIGGNTVREDRPTLDCRFTGEPAPDITIYAKEDNFDRDIPLFSVSERYVSITNCLDFSQPSFILVEGGGGMFNALKENIDWLLQYQTPKLTSHPLGYEVEVTLQYLFQDKKGVDLMLWSKI</sequence>
<gene>
    <name evidence="3" type="ORF">HELGO_WM13090</name>
</gene>
<dbReference type="InterPro" id="IPR016193">
    <property type="entry name" value="Cytidine_deaminase-like"/>
</dbReference>
<dbReference type="PROSITE" id="PS51747">
    <property type="entry name" value="CYT_DCMP_DEAMINASES_2"/>
    <property type="match status" value="1"/>
</dbReference>
<dbReference type="EC" id="3.5.4.26" evidence="3"/>
<keyword evidence="3" id="KW-0560">Oxidoreductase</keyword>
<keyword evidence="3" id="KW-0378">Hydrolase</keyword>
<dbReference type="PANTHER" id="PTHR11079">
    <property type="entry name" value="CYTOSINE DEAMINASE FAMILY MEMBER"/>
    <property type="match status" value="1"/>
</dbReference>
<dbReference type="GO" id="GO:0008835">
    <property type="term" value="F:diaminohydroxyphosphoribosylaminopyrimidine deaminase activity"/>
    <property type="evidence" value="ECO:0007669"/>
    <property type="project" value="UniProtKB-EC"/>
</dbReference>
<dbReference type="CDD" id="cd01284">
    <property type="entry name" value="Riboflavin_deaminase-reductase"/>
    <property type="match status" value="1"/>
</dbReference>